<gene>
    <name evidence="2" type="ORF">B2A_06627</name>
</gene>
<dbReference type="GO" id="GO:0016740">
    <property type="term" value="F:transferase activity"/>
    <property type="evidence" value="ECO:0007669"/>
    <property type="project" value="UniProtKB-KW"/>
</dbReference>
<dbReference type="AlphaFoldDB" id="T0ZVD3"/>
<accession>T0ZVD3</accession>
<feature type="non-terminal residue" evidence="2">
    <location>
        <position position="1"/>
    </location>
</feature>
<proteinExistence type="predicted"/>
<comment type="caution">
    <text evidence="2">The sequence shown here is derived from an EMBL/GenBank/DDBJ whole genome shotgun (WGS) entry which is preliminary data.</text>
</comment>
<reference evidence="2" key="1">
    <citation type="submission" date="2013-08" db="EMBL/GenBank/DDBJ databases">
        <authorList>
            <person name="Mendez C."/>
            <person name="Richter M."/>
            <person name="Ferrer M."/>
            <person name="Sanchez J."/>
        </authorList>
    </citation>
    <scope>NUCLEOTIDE SEQUENCE</scope>
</reference>
<dbReference type="EMBL" id="AUZZ01004704">
    <property type="protein sequence ID" value="EQD52231.1"/>
    <property type="molecule type" value="Genomic_DNA"/>
</dbReference>
<protein>
    <submittedName>
        <fullName evidence="2">UbiA prenyltransferase</fullName>
    </submittedName>
</protein>
<keyword evidence="1" id="KW-1133">Transmembrane helix</keyword>
<feature type="transmembrane region" description="Helical" evidence="1">
    <location>
        <begin position="99"/>
        <end position="117"/>
    </location>
</feature>
<feature type="transmembrane region" description="Helical" evidence="1">
    <location>
        <begin position="67"/>
        <end position="87"/>
    </location>
</feature>
<sequence length="153" mass="16636">AGLYALRVLAGNAATGLAPSFWLLAFSIFLFLSLAMAKRYAELLRLGCSGESAPPGRGYLPVDREMVGQLGVASGYASALVLALYFNSPQAALLYARPGFLWLLCVLLLYWISHLWLVAHRGRLDDDPVIFAMRDRVSRLVAVIGAALLILAR</sequence>
<evidence type="ECO:0000313" key="2">
    <source>
        <dbReference type="EMBL" id="EQD52231.1"/>
    </source>
</evidence>
<keyword evidence="2" id="KW-0808">Transferase</keyword>
<feature type="transmembrane region" description="Helical" evidence="1">
    <location>
        <begin position="137"/>
        <end position="152"/>
    </location>
</feature>
<organism evidence="2">
    <name type="scientific">mine drainage metagenome</name>
    <dbReference type="NCBI Taxonomy" id="410659"/>
    <lineage>
        <taxon>unclassified sequences</taxon>
        <taxon>metagenomes</taxon>
        <taxon>ecological metagenomes</taxon>
    </lineage>
</organism>
<keyword evidence="1" id="KW-0472">Membrane</keyword>
<evidence type="ECO:0000256" key="1">
    <source>
        <dbReference type="SAM" id="Phobius"/>
    </source>
</evidence>
<name>T0ZVD3_9ZZZZ</name>
<reference evidence="2" key="2">
    <citation type="journal article" date="2014" name="ISME J.">
        <title>Microbial stratification in low pH oxic and suboxic macroscopic growths along an acid mine drainage.</title>
        <authorList>
            <person name="Mendez-Garcia C."/>
            <person name="Mesa V."/>
            <person name="Sprenger R.R."/>
            <person name="Richter M."/>
            <person name="Diez M.S."/>
            <person name="Solano J."/>
            <person name="Bargiela R."/>
            <person name="Golyshina O.V."/>
            <person name="Manteca A."/>
            <person name="Ramos J.L."/>
            <person name="Gallego J.R."/>
            <person name="Llorente I."/>
            <person name="Martins Dos Santos V.A."/>
            <person name="Jensen O.N."/>
            <person name="Pelaez A.I."/>
            <person name="Sanchez J."/>
            <person name="Ferrer M."/>
        </authorList>
    </citation>
    <scope>NUCLEOTIDE SEQUENCE</scope>
</reference>
<feature type="transmembrane region" description="Helical" evidence="1">
    <location>
        <begin position="20"/>
        <end position="37"/>
    </location>
</feature>
<keyword evidence="1" id="KW-0812">Transmembrane</keyword>